<dbReference type="InterPro" id="IPR046335">
    <property type="entry name" value="LacI/GalR-like_sensor"/>
</dbReference>
<keyword evidence="3" id="KW-0804">Transcription</keyword>
<comment type="caution">
    <text evidence="5">The sequence shown here is derived from an EMBL/GenBank/DDBJ whole genome shotgun (WGS) entry which is preliminary data.</text>
</comment>
<name>A0ABP9H9Y7_9ACTN</name>
<dbReference type="InterPro" id="IPR010982">
    <property type="entry name" value="Lambda_DNA-bd_dom_sf"/>
</dbReference>
<evidence type="ECO:0000313" key="5">
    <source>
        <dbReference type="EMBL" id="GAA4965038.1"/>
    </source>
</evidence>
<dbReference type="PANTHER" id="PTHR30146:SF109">
    <property type="entry name" value="HTH-TYPE TRANSCRIPTIONAL REGULATOR GALS"/>
    <property type="match status" value="1"/>
</dbReference>
<dbReference type="SUPFAM" id="SSF47413">
    <property type="entry name" value="lambda repressor-like DNA-binding domains"/>
    <property type="match status" value="1"/>
</dbReference>
<dbReference type="GO" id="GO:0003677">
    <property type="term" value="F:DNA binding"/>
    <property type="evidence" value="ECO:0007669"/>
    <property type="project" value="UniProtKB-KW"/>
</dbReference>
<keyword evidence="1" id="KW-0805">Transcription regulation</keyword>
<dbReference type="Pfam" id="PF00356">
    <property type="entry name" value="LacI"/>
    <property type="match status" value="1"/>
</dbReference>
<evidence type="ECO:0000313" key="6">
    <source>
        <dbReference type="Proteomes" id="UP001501195"/>
    </source>
</evidence>
<evidence type="ECO:0000256" key="1">
    <source>
        <dbReference type="ARBA" id="ARBA00023015"/>
    </source>
</evidence>
<feature type="domain" description="HTH lacI-type" evidence="4">
    <location>
        <begin position="9"/>
        <end position="63"/>
    </location>
</feature>
<dbReference type="InterPro" id="IPR028082">
    <property type="entry name" value="Peripla_BP_I"/>
</dbReference>
<proteinExistence type="predicted"/>
<dbReference type="Proteomes" id="UP001501195">
    <property type="component" value="Unassembled WGS sequence"/>
</dbReference>
<sequence>MAAERQNRPTIRQVAAHAGVGFKTVARVVNGEPNVAPATAAKVQKALDELGYVPDESAGSLRRAGGRTRTIGLTISNVANPLAAQIHGGVEAVAMAHNVATFAASLNEDPEAELAHTAAFLRRRVDGLILTAVAASQKYLQRAVDRGTPIVFVDREPVDIHTDRVVVDNAGATKIAIAHLARHGHRRIAHLGDLESIQTARERRRGYLETVRELELHVDEDLLVLDLPDELHAYDATRRLMHSPNPPTAIHSAQNLITIGVVRALRDMGLSRQVALVSFDDIPLGDLLEPAVTVISHDLRRIGQVAAERLFARINGDVSPPRKIVVPTQLLVRGSGEIPAA</sequence>
<keyword evidence="2 5" id="KW-0238">DNA-binding</keyword>
<protein>
    <submittedName>
        <fullName evidence="5">LacI family DNA-binding transcriptional regulator</fullName>
    </submittedName>
</protein>
<keyword evidence="6" id="KW-1185">Reference proteome</keyword>
<dbReference type="InterPro" id="IPR000843">
    <property type="entry name" value="HTH_LacI"/>
</dbReference>
<dbReference type="Gene3D" id="3.40.50.2300">
    <property type="match status" value="2"/>
</dbReference>
<dbReference type="RefSeq" id="WP_345710768.1">
    <property type="nucleotide sequence ID" value="NZ_BAABIL010000054.1"/>
</dbReference>
<reference evidence="6" key="1">
    <citation type="journal article" date="2019" name="Int. J. Syst. Evol. Microbiol.">
        <title>The Global Catalogue of Microorganisms (GCM) 10K type strain sequencing project: providing services to taxonomists for standard genome sequencing and annotation.</title>
        <authorList>
            <consortium name="The Broad Institute Genomics Platform"/>
            <consortium name="The Broad Institute Genome Sequencing Center for Infectious Disease"/>
            <person name="Wu L."/>
            <person name="Ma J."/>
        </authorList>
    </citation>
    <scope>NUCLEOTIDE SEQUENCE [LARGE SCALE GENOMIC DNA]</scope>
    <source>
        <strain evidence="6">JCM 18126</strain>
    </source>
</reference>
<accession>A0ABP9H9Y7</accession>
<dbReference type="EMBL" id="BAABIL010000054">
    <property type="protein sequence ID" value="GAA4965038.1"/>
    <property type="molecule type" value="Genomic_DNA"/>
</dbReference>
<evidence type="ECO:0000256" key="3">
    <source>
        <dbReference type="ARBA" id="ARBA00023163"/>
    </source>
</evidence>
<dbReference type="PROSITE" id="PS50932">
    <property type="entry name" value="HTH_LACI_2"/>
    <property type="match status" value="1"/>
</dbReference>
<dbReference type="PANTHER" id="PTHR30146">
    <property type="entry name" value="LACI-RELATED TRANSCRIPTIONAL REPRESSOR"/>
    <property type="match status" value="1"/>
</dbReference>
<dbReference type="Pfam" id="PF13377">
    <property type="entry name" value="Peripla_BP_3"/>
    <property type="match status" value="1"/>
</dbReference>
<dbReference type="CDD" id="cd01392">
    <property type="entry name" value="HTH_LacI"/>
    <property type="match status" value="1"/>
</dbReference>
<dbReference type="Gene3D" id="1.10.260.40">
    <property type="entry name" value="lambda repressor-like DNA-binding domains"/>
    <property type="match status" value="1"/>
</dbReference>
<dbReference type="CDD" id="cd06267">
    <property type="entry name" value="PBP1_LacI_sugar_binding-like"/>
    <property type="match status" value="1"/>
</dbReference>
<organism evidence="5 6">
    <name type="scientific">Kineococcus glutinatus</name>
    <dbReference type="NCBI Taxonomy" id="1070872"/>
    <lineage>
        <taxon>Bacteria</taxon>
        <taxon>Bacillati</taxon>
        <taxon>Actinomycetota</taxon>
        <taxon>Actinomycetes</taxon>
        <taxon>Kineosporiales</taxon>
        <taxon>Kineosporiaceae</taxon>
        <taxon>Kineococcus</taxon>
    </lineage>
</organism>
<gene>
    <name evidence="5" type="ORF">GCM10023225_05200</name>
</gene>
<dbReference type="SUPFAM" id="SSF53822">
    <property type="entry name" value="Periplasmic binding protein-like I"/>
    <property type="match status" value="1"/>
</dbReference>
<evidence type="ECO:0000259" key="4">
    <source>
        <dbReference type="PROSITE" id="PS50932"/>
    </source>
</evidence>
<dbReference type="SMART" id="SM00354">
    <property type="entry name" value="HTH_LACI"/>
    <property type="match status" value="1"/>
</dbReference>
<evidence type="ECO:0000256" key="2">
    <source>
        <dbReference type="ARBA" id="ARBA00023125"/>
    </source>
</evidence>